<name>A0ABD2KQD7_9BILA</name>
<dbReference type="EMBL" id="JBICBT010000692">
    <property type="protein sequence ID" value="KAL3105071.1"/>
    <property type="molecule type" value="Genomic_DNA"/>
</dbReference>
<dbReference type="AlphaFoldDB" id="A0ABD2KQD7"/>
<protein>
    <submittedName>
        <fullName evidence="2">Uncharacterized protein</fullName>
    </submittedName>
</protein>
<proteinExistence type="predicted"/>
<sequence>MCSILKFLSIFFLTFSLSNANSWNGPFHLTRGQNGEKTFQYNVMEQCLNETDGGENEPLGLKFRLLFESGHCDDGLLICYPSYLLGHHGSFQTKGQFIVGDGKDNKIAKECAEKMGKDGISAGGRHWRGIKVQTKLESGPNGEQMRNIVLETSFTNQSINVGLNRRQFSIRFDGNDQSDSFTMFSPSNNDSNQRDLQNEFVDNLPKSAFLGEFAGFWLLGLDMLPPMNAAPSSSLRNENVQLYIYRGAQCTMEAWFTQPSDSINPIDPEVSTVVPTSFPPVSTSPPMSTADQQFTTNVTASEQQSINISTKA</sequence>
<keyword evidence="3" id="KW-1185">Reference proteome</keyword>
<evidence type="ECO:0000313" key="3">
    <source>
        <dbReference type="Proteomes" id="UP001620626"/>
    </source>
</evidence>
<evidence type="ECO:0000313" key="2">
    <source>
        <dbReference type="EMBL" id="KAL3105071.1"/>
    </source>
</evidence>
<accession>A0ABD2KQD7</accession>
<feature type="signal peptide" evidence="1">
    <location>
        <begin position="1"/>
        <end position="20"/>
    </location>
</feature>
<organism evidence="2 3">
    <name type="scientific">Heterodera trifolii</name>
    <dbReference type="NCBI Taxonomy" id="157864"/>
    <lineage>
        <taxon>Eukaryota</taxon>
        <taxon>Metazoa</taxon>
        <taxon>Ecdysozoa</taxon>
        <taxon>Nematoda</taxon>
        <taxon>Chromadorea</taxon>
        <taxon>Rhabditida</taxon>
        <taxon>Tylenchina</taxon>
        <taxon>Tylenchomorpha</taxon>
        <taxon>Tylenchoidea</taxon>
        <taxon>Heteroderidae</taxon>
        <taxon>Heteroderinae</taxon>
        <taxon>Heterodera</taxon>
    </lineage>
</organism>
<gene>
    <name evidence="2" type="ORF">niasHT_029452</name>
</gene>
<evidence type="ECO:0000256" key="1">
    <source>
        <dbReference type="SAM" id="SignalP"/>
    </source>
</evidence>
<feature type="chain" id="PRO_5044856186" evidence="1">
    <location>
        <begin position="21"/>
        <end position="312"/>
    </location>
</feature>
<reference evidence="2 3" key="1">
    <citation type="submission" date="2024-10" db="EMBL/GenBank/DDBJ databases">
        <authorList>
            <person name="Kim D."/>
        </authorList>
    </citation>
    <scope>NUCLEOTIDE SEQUENCE [LARGE SCALE GENOMIC DNA]</scope>
    <source>
        <strain evidence="2">BH-2024</strain>
    </source>
</reference>
<dbReference type="Proteomes" id="UP001620626">
    <property type="component" value="Unassembled WGS sequence"/>
</dbReference>
<keyword evidence="1" id="KW-0732">Signal</keyword>
<comment type="caution">
    <text evidence="2">The sequence shown here is derived from an EMBL/GenBank/DDBJ whole genome shotgun (WGS) entry which is preliminary data.</text>
</comment>